<dbReference type="RefSeq" id="XP_034245566.1">
    <property type="nucleotide sequence ID" value="XM_034389675.1"/>
</dbReference>
<evidence type="ECO:0000313" key="13">
    <source>
        <dbReference type="RefSeq" id="XP_034245563.1"/>
    </source>
</evidence>
<dbReference type="RefSeq" id="XP_034245563.1">
    <property type="nucleotide sequence ID" value="XM_034389672.1"/>
</dbReference>
<evidence type="ECO:0000256" key="9">
    <source>
        <dbReference type="PROSITE-ProRule" id="PRU00221"/>
    </source>
</evidence>
<dbReference type="GO" id="GO:0006335">
    <property type="term" value="P:DNA replication-dependent chromatin assembly"/>
    <property type="evidence" value="ECO:0007669"/>
    <property type="project" value="InterPro"/>
</dbReference>
<dbReference type="GO" id="GO:0033186">
    <property type="term" value="C:CAF-1 complex"/>
    <property type="evidence" value="ECO:0007669"/>
    <property type="project" value="TreeGrafter"/>
</dbReference>
<dbReference type="PROSITE" id="PS50294">
    <property type="entry name" value="WD_REPEATS_REGION"/>
    <property type="match status" value="2"/>
</dbReference>
<evidence type="ECO:0000256" key="6">
    <source>
        <dbReference type="ARBA" id="ARBA00022853"/>
    </source>
</evidence>
<name>A0A6P8YZG0_THRPL</name>
<keyword evidence="12" id="KW-1185">Reference proteome</keyword>
<proteinExistence type="inferred from homology"/>
<feature type="repeat" description="WD" evidence="9">
    <location>
        <begin position="125"/>
        <end position="166"/>
    </location>
</feature>
<feature type="repeat" description="WD" evidence="9">
    <location>
        <begin position="63"/>
        <end position="95"/>
    </location>
</feature>
<dbReference type="Proteomes" id="UP000515158">
    <property type="component" value="Unplaced"/>
</dbReference>
<evidence type="ECO:0000256" key="8">
    <source>
        <dbReference type="ARBA" id="ARBA00023242"/>
    </source>
</evidence>
<keyword evidence="7" id="KW-0234">DNA repair</keyword>
<dbReference type="PANTHER" id="PTHR15271:SF4">
    <property type="entry name" value="CHROMATIN ASSEMBLY FACTOR 1 SUBUNIT B"/>
    <property type="match status" value="1"/>
</dbReference>
<dbReference type="SMART" id="SM00320">
    <property type="entry name" value="WD40"/>
    <property type="match status" value="5"/>
</dbReference>
<keyword evidence="4" id="KW-0677">Repeat</keyword>
<protein>
    <submittedName>
        <fullName evidence="13 14">Chromatin assembly factor 1 subunit B</fullName>
    </submittedName>
</protein>
<evidence type="ECO:0000256" key="4">
    <source>
        <dbReference type="ARBA" id="ARBA00022737"/>
    </source>
</evidence>
<dbReference type="InterPro" id="IPR036322">
    <property type="entry name" value="WD40_repeat_dom_sf"/>
</dbReference>
<feature type="compositionally biased region" description="Basic and acidic residues" evidence="10">
    <location>
        <begin position="479"/>
        <end position="517"/>
    </location>
</feature>
<dbReference type="GeneID" id="117647769"/>
<keyword evidence="8" id="KW-0539">Nucleus</keyword>
<dbReference type="InterPro" id="IPR015943">
    <property type="entry name" value="WD40/YVTN_repeat-like_dom_sf"/>
</dbReference>
<dbReference type="Pfam" id="PF24105">
    <property type="entry name" value="Beta-prop_CAF1B_HIR1"/>
    <property type="match status" value="1"/>
</dbReference>
<dbReference type="InterPro" id="IPR019775">
    <property type="entry name" value="WD40_repeat_CS"/>
</dbReference>
<sequence length="592" mass="65075">MRCTIPEISWHNRDPVLSIDIQKQHSDEPFYRLATGGTDSHVLIWHITSNDEGVTTVDFASDLVRHQKAVNAVRFSPCGTFLASGDDESAIIIWKKRLDSDAPELTGPGETEVVNKESWVVLKILRGHLEDVYDLCWSPDSTSLISGSVDNTAIIWDVQKGSRSILEDHKGFVQGVAWDPKNDLLATLSSDRKMRVFQTSSKKLLARVGKAPLPVPKDHELNGKKINLFHDDTIQTFFRRLTFSPDGELLIVPSGVIEPQEAGKKQSSTTLVFSRRLLSRPVCYLPSLDQYSVCVRCCPVLFELRNIDPSTKPESMFLLPYRVIFAVATASAVVLYDTQQPMPFGYVSNLHYTRLTDLSWSPKGDLLMVSSTDGYCSIITFSPGELGVPYEPREETSTQTTQTANTNATSNTTASATPKATVAATAPATAPVSESASETAIETVSSNSMECEDVNGLISRQSDLVASIDLTKDEDDFEGIKKLDDDNSNDKKPDEEKEIPIQKDSSESVTKQEEKRNSSPSKEISQNDESRSNQCSSPDAKSDTNPAKNCGGTPSANAPRIEEVITPGNSGKKARRVQLITLSSPKSRKKLL</sequence>
<evidence type="ECO:0000256" key="7">
    <source>
        <dbReference type="ARBA" id="ARBA00023204"/>
    </source>
</evidence>
<comment type="subcellular location">
    <subcellularLocation>
        <location evidence="1">Nucleus</location>
    </subcellularLocation>
</comment>
<keyword evidence="6" id="KW-0156">Chromatin regulator</keyword>
<gene>
    <name evidence="13 14 15" type="primary">LOC117647769</name>
</gene>
<dbReference type="SUPFAM" id="SSF50978">
    <property type="entry name" value="WD40 repeat-like"/>
    <property type="match status" value="1"/>
</dbReference>
<dbReference type="GO" id="GO:0005634">
    <property type="term" value="C:nucleus"/>
    <property type="evidence" value="ECO:0007669"/>
    <property type="project" value="UniProtKB-SubCell"/>
</dbReference>
<dbReference type="Gene3D" id="2.130.10.10">
    <property type="entry name" value="YVTN repeat-like/Quinoprotein amine dehydrogenase"/>
    <property type="match status" value="2"/>
</dbReference>
<dbReference type="RefSeq" id="XP_034245564.1">
    <property type="nucleotide sequence ID" value="XM_034389673.1"/>
</dbReference>
<dbReference type="InterPro" id="IPR055410">
    <property type="entry name" value="Beta-prop_CAF1B_HIR1"/>
</dbReference>
<dbReference type="CTD" id="36107"/>
<dbReference type="KEGG" id="tpal:117647769"/>
<feature type="region of interest" description="Disordered" evidence="10">
    <location>
        <begin position="387"/>
        <end position="449"/>
    </location>
</feature>
<keyword evidence="3 9" id="KW-0853">WD repeat</keyword>
<dbReference type="GO" id="GO:0006334">
    <property type="term" value="P:nucleosome assembly"/>
    <property type="evidence" value="ECO:0007669"/>
    <property type="project" value="TreeGrafter"/>
</dbReference>
<reference evidence="13 14" key="1">
    <citation type="submission" date="2025-04" db="UniProtKB">
        <authorList>
            <consortium name="RefSeq"/>
        </authorList>
    </citation>
    <scope>IDENTIFICATION</scope>
    <source>
        <tissue evidence="13 14">Total insect</tissue>
    </source>
</reference>
<dbReference type="AlphaFoldDB" id="A0A6P8YZG0"/>
<evidence type="ECO:0000256" key="1">
    <source>
        <dbReference type="ARBA" id="ARBA00004123"/>
    </source>
</evidence>
<evidence type="ECO:0000256" key="2">
    <source>
        <dbReference type="ARBA" id="ARBA00007306"/>
    </source>
</evidence>
<dbReference type="OrthoDB" id="71227at2759"/>
<feature type="repeat" description="WD" evidence="9">
    <location>
        <begin position="166"/>
        <end position="207"/>
    </location>
</feature>
<feature type="compositionally biased region" description="Low complexity" evidence="10">
    <location>
        <begin position="397"/>
        <end position="440"/>
    </location>
</feature>
<organism evidence="13">
    <name type="scientific">Thrips palmi</name>
    <name type="common">Melon thrips</name>
    <dbReference type="NCBI Taxonomy" id="161013"/>
    <lineage>
        <taxon>Eukaryota</taxon>
        <taxon>Metazoa</taxon>
        <taxon>Ecdysozoa</taxon>
        <taxon>Arthropoda</taxon>
        <taxon>Hexapoda</taxon>
        <taxon>Insecta</taxon>
        <taxon>Pterygota</taxon>
        <taxon>Neoptera</taxon>
        <taxon>Paraneoptera</taxon>
        <taxon>Thysanoptera</taxon>
        <taxon>Terebrantia</taxon>
        <taxon>Thripoidea</taxon>
        <taxon>Thripidae</taxon>
        <taxon>Thrips</taxon>
    </lineage>
</organism>
<comment type="similarity">
    <text evidence="2">Belongs to the WD repeat HIR1 family.</text>
</comment>
<dbReference type="GO" id="GO:0006281">
    <property type="term" value="P:DNA repair"/>
    <property type="evidence" value="ECO:0007669"/>
    <property type="project" value="UniProtKB-KW"/>
</dbReference>
<evidence type="ECO:0000256" key="3">
    <source>
        <dbReference type="ARBA" id="ARBA00022574"/>
    </source>
</evidence>
<feature type="region of interest" description="Disordered" evidence="10">
    <location>
        <begin position="479"/>
        <end position="592"/>
    </location>
</feature>
<keyword evidence="5" id="KW-0227">DNA damage</keyword>
<accession>A0A6P8YZG0</accession>
<evidence type="ECO:0000259" key="11">
    <source>
        <dbReference type="Pfam" id="PF24105"/>
    </source>
</evidence>
<dbReference type="InterPro" id="IPR001680">
    <property type="entry name" value="WD40_rpt"/>
</dbReference>
<dbReference type="PROSITE" id="PS50082">
    <property type="entry name" value="WD_REPEATS_2"/>
    <property type="match status" value="3"/>
</dbReference>
<evidence type="ECO:0000256" key="5">
    <source>
        <dbReference type="ARBA" id="ARBA00022763"/>
    </source>
</evidence>
<dbReference type="PROSITE" id="PS00678">
    <property type="entry name" value="WD_REPEATS_1"/>
    <property type="match status" value="1"/>
</dbReference>
<dbReference type="InterPro" id="IPR045145">
    <property type="entry name" value="PTHR15271"/>
</dbReference>
<dbReference type="PANTHER" id="PTHR15271">
    <property type="entry name" value="CHROMATIN ASSEMBLY FACTOR 1 SUBUNIT B"/>
    <property type="match status" value="1"/>
</dbReference>
<evidence type="ECO:0000313" key="15">
    <source>
        <dbReference type="RefSeq" id="XP_034245566.1"/>
    </source>
</evidence>
<evidence type="ECO:0000256" key="10">
    <source>
        <dbReference type="SAM" id="MobiDB-lite"/>
    </source>
</evidence>
<evidence type="ECO:0000313" key="14">
    <source>
        <dbReference type="RefSeq" id="XP_034245564.1"/>
    </source>
</evidence>
<feature type="compositionally biased region" description="Polar residues" evidence="10">
    <location>
        <begin position="532"/>
        <end position="556"/>
    </location>
</feature>
<evidence type="ECO:0000313" key="12">
    <source>
        <dbReference type="Proteomes" id="UP000515158"/>
    </source>
</evidence>
<feature type="domain" description="CAF1B/HIR1 beta-propeller" evidence="11">
    <location>
        <begin position="1"/>
        <end position="386"/>
    </location>
</feature>